<dbReference type="Proteomes" id="UP001432027">
    <property type="component" value="Unassembled WGS sequence"/>
</dbReference>
<comment type="caution">
    <text evidence="1">The sequence shown here is derived from an EMBL/GenBank/DDBJ whole genome shotgun (WGS) entry which is preliminary data.</text>
</comment>
<protein>
    <submittedName>
        <fullName evidence="1">Uncharacterized protein</fullName>
    </submittedName>
</protein>
<feature type="non-terminal residue" evidence="1">
    <location>
        <position position="1"/>
    </location>
</feature>
<accession>A0AAV5SNM6</accession>
<organism evidence="1 2">
    <name type="scientific">Pristionchus entomophagus</name>
    <dbReference type="NCBI Taxonomy" id="358040"/>
    <lineage>
        <taxon>Eukaryota</taxon>
        <taxon>Metazoa</taxon>
        <taxon>Ecdysozoa</taxon>
        <taxon>Nematoda</taxon>
        <taxon>Chromadorea</taxon>
        <taxon>Rhabditida</taxon>
        <taxon>Rhabditina</taxon>
        <taxon>Diplogasteromorpha</taxon>
        <taxon>Diplogasteroidea</taxon>
        <taxon>Neodiplogasteridae</taxon>
        <taxon>Pristionchus</taxon>
    </lineage>
</organism>
<gene>
    <name evidence="1" type="ORF">PENTCL1PPCAC_6297</name>
</gene>
<keyword evidence="2" id="KW-1185">Reference proteome</keyword>
<proteinExistence type="predicted"/>
<evidence type="ECO:0000313" key="2">
    <source>
        <dbReference type="Proteomes" id="UP001432027"/>
    </source>
</evidence>
<dbReference type="AlphaFoldDB" id="A0AAV5SNM6"/>
<reference evidence="1" key="1">
    <citation type="submission" date="2023-10" db="EMBL/GenBank/DDBJ databases">
        <title>Genome assembly of Pristionchus species.</title>
        <authorList>
            <person name="Yoshida K."/>
            <person name="Sommer R.J."/>
        </authorList>
    </citation>
    <scope>NUCLEOTIDE SEQUENCE</scope>
    <source>
        <strain evidence="1">RS0144</strain>
    </source>
</reference>
<dbReference type="EMBL" id="BTSX01000002">
    <property type="protein sequence ID" value="GMS84122.1"/>
    <property type="molecule type" value="Genomic_DNA"/>
</dbReference>
<sequence>DLVEKELAITVNYSTVGGHDQKNNTTTDNDGNFEITGAEVEAWGHIFFLEIRFPCWRSGAGSFRNCKNKPPLICDKHSCEYHVRVWIPDDYYYERRAQENDEHGRLRYSHDCFGQVEKFG</sequence>
<evidence type="ECO:0000313" key="1">
    <source>
        <dbReference type="EMBL" id="GMS84122.1"/>
    </source>
</evidence>
<name>A0AAV5SNM6_9BILA</name>